<dbReference type="EMBL" id="JAAAIM010001156">
    <property type="protein sequence ID" value="KAG0281795.1"/>
    <property type="molecule type" value="Genomic_DNA"/>
</dbReference>
<name>A0ABQ7JN24_9FUNG</name>
<dbReference type="GO" id="GO:0016301">
    <property type="term" value="F:kinase activity"/>
    <property type="evidence" value="ECO:0007669"/>
    <property type="project" value="UniProtKB-KW"/>
</dbReference>
<evidence type="ECO:0000313" key="1">
    <source>
        <dbReference type="EMBL" id="KAG0281795.1"/>
    </source>
</evidence>
<gene>
    <name evidence="1" type="primary">NRK1</name>
    <name evidence="1" type="ORF">BGZ96_001015</name>
</gene>
<comment type="caution">
    <text evidence="1">The sequence shown here is derived from an EMBL/GenBank/DDBJ whole genome shotgun (WGS) entry which is preliminary data.</text>
</comment>
<evidence type="ECO:0000313" key="2">
    <source>
        <dbReference type="Proteomes" id="UP001194696"/>
    </source>
</evidence>
<dbReference type="Gene3D" id="3.40.50.300">
    <property type="entry name" value="P-loop containing nucleotide triphosphate hydrolases"/>
    <property type="match status" value="1"/>
</dbReference>
<dbReference type="PANTHER" id="PTHR10285">
    <property type="entry name" value="URIDINE KINASE"/>
    <property type="match status" value="1"/>
</dbReference>
<dbReference type="SUPFAM" id="SSF52540">
    <property type="entry name" value="P-loop containing nucleoside triphosphate hydrolases"/>
    <property type="match status" value="1"/>
</dbReference>
<dbReference type="CDD" id="cd02024">
    <property type="entry name" value="NRK1"/>
    <property type="match status" value="1"/>
</dbReference>
<dbReference type="Proteomes" id="UP001194696">
    <property type="component" value="Unassembled WGS sequence"/>
</dbReference>
<proteinExistence type="predicted"/>
<protein>
    <submittedName>
        <fullName evidence="1">Ribosylnicotinamide kinase</fullName>
    </submittedName>
</protein>
<keyword evidence="1" id="KW-0808">Transferase</keyword>
<sequence>MTVSTSRTRVITIGLSTIVHQDDFYKPENQLPLDPKTGLANWDCPEAIDFQSLINTLHYVKEHGEFPEGFDSLEDKNPVGSKENSTPIPQEVLDSLREKIMAEVANGQGTSKTTKFVILDGFMLYVNEQLRKTIDVRFFLTAPYQVLKERRESRKGYATLEGYWVDPPGYFDNIVWPNYLIYNEPFSKLADAIEANQVSGIYNTTETAIMLRTDPMTQNVDVISSSKATILVMVESVSNLLSKRLSEL</sequence>
<keyword evidence="1" id="KW-0418">Kinase</keyword>
<dbReference type="InterPro" id="IPR027417">
    <property type="entry name" value="P-loop_NTPase"/>
</dbReference>
<accession>A0ABQ7JN24</accession>
<reference evidence="1 2" key="1">
    <citation type="journal article" date="2020" name="Fungal Divers.">
        <title>Resolving the Mortierellaceae phylogeny through synthesis of multi-gene phylogenetics and phylogenomics.</title>
        <authorList>
            <person name="Vandepol N."/>
            <person name="Liber J."/>
            <person name="Desiro A."/>
            <person name="Na H."/>
            <person name="Kennedy M."/>
            <person name="Barry K."/>
            <person name="Grigoriev I.V."/>
            <person name="Miller A.N."/>
            <person name="O'Donnell K."/>
            <person name="Stajich J.E."/>
            <person name="Bonito G."/>
        </authorList>
    </citation>
    <scope>NUCLEOTIDE SEQUENCE [LARGE SCALE GENOMIC DNA]</scope>
    <source>
        <strain evidence="1 2">AD045</strain>
    </source>
</reference>
<organism evidence="1 2">
    <name type="scientific">Linnemannia gamsii</name>
    <dbReference type="NCBI Taxonomy" id="64522"/>
    <lineage>
        <taxon>Eukaryota</taxon>
        <taxon>Fungi</taxon>
        <taxon>Fungi incertae sedis</taxon>
        <taxon>Mucoromycota</taxon>
        <taxon>Mortierellomycotina</taxon>
        <taxon>Mortierellomycetes</taxon>
        <taxon>Mortierellales</taxon>
        <taxon>Mortierellaceae</taxon>
        <taxon>Linnemannia</taxon>
    </lineage>
</organism>
<keyword evidence="2" id="KW-1185">Reference proteome</keyword>